<keyword evidence="4" id="KW-1185">Reference proteome</keyword>
<sequence>MSYMWKRIKLEIYHCSICKFSVDVDCMRDPPPLAIFFSKAHEHQLNLIPRKISFDCDACGMAGSCQQCDFMIHQSCTDLLEIINVNRHEHRLSRRLHLSPGSWVCGFCHKEVDWSYGAYSCSVCPNYAIHSKCAIRDDVWDKLELKGIQEEPQEIEPFKVINENLICHFSHEKHSLQLNEESVISDGSIRCEACVLPIYSQPFYRCMQCDFILHKTCAYLPRKKRHFYHDKPLTLINMW</sequence>
<feature type="domain" description="DC1" evidence="2">
    <location>
        <begin position="86"/>
        <end position="134"/>
    </location>
</feature>
<dbReference type="InterPro" id="IPR053192">
    <property type="entry name" value="Vacuole_Formation_Reg"/>
</dbReference>
<evidence type="ECO:0000313" key="3">
    <source>
        <dbReference type="EMBL" id="KAG2249595.1"/>
    </source>
</evidence>
<evidence type="ECO:0000313" key="4">
    <source>
        <dbReference type="Proteomes" id="UP000886595"/>
    </source>
</evidence>
<dbReference type="PANTHER" id="PTHR32410">
    <property type="entry name" value="CYSTEINE/HISTIDINE-RICH C1 DOMAIN FAMILY PROTEIN"/>
    <property type="match status" value="1"/>
</dbReference>
<dbReference type="OrthoDB" id="1094757at2759"/>
<organism evidence="3 4">
    <name type="scientific">Brassica carinata</name>
    <name type="common">Ethiopian mustard</name>
    <name type="synonym">Abyssinian cabbage</name>
    <dbReference type="NCBI Taxonomy" id="52824"/>
    <lineage>
        <taxon>Eukaryota</taxon>
        <taxon>Viridiplantae</taxon>
        <taxon>Streptophyta</taxon>
        <taxon>Embryophyta</taxon>
        <taxon>Tracheophyta</taxon>
        <taxon>Spermatophyta</taxon>
        <taxon>Magnoliopsida</taxon>
        <taxon>eudicotyledons</taxon>
        <taxon>Gunneridae</taxon>
        <taxon>Pentapetalae</taxon>
        <taxon>rosids</taxon>
        <taxon>malvids</taxon>
        <taxon>Brassicales</taxon>
        <taxon>Brassicaceae</taxon>
        <taxon>Brassiceae</taxon>
        <taxon>Brassica</taxon>
    </lineage>
</organism>
<dbReference type="InterPro" id="IPR004146">
    <property type="entry name" value="DC1"/>
</dbReference>
<dbReference type="AlphaFoldDB" id="A0A8X7PE46"/>
<evidence type="ECO:0000259" key="2">
    <source>
        <dbReference type="Pfam" id="PF03107"/>
    </source>
</evidence>
<dbReference type="EMBL" id="JAAMPC010000017">
    <property type="protein sequence ID" value="KAG2249595.1"/>
    <property type="molecule type" value="Genomic_DNA"/>
</dbReference>
<protein>
    <recommendedName>
        <fullName evidence="2">DC1 domain-containing protein</fullName>
    </recommendedName>
</protein>
<feature type="domain" description="DC1" evidence="2">
    <location>
        <begin position="169"/>
        <end position="218"/>
    </location>
</feature>
<gene>
    <name evidence="3" type="ORF">Bca52824_089223</name>
</gene>
<reference evidence="3 4" key="1">
    <citation type="submission" date="2020-02" db="EMBL/GenBank/DDBJ databases">
        <authorList>
            <person name="Ma Q."/>
            <person name="Huang Y."/>
            <person name="Song X."/>
            <person name="Pei D."/>
        </authorList>
    </citation>
    <scope>NUCLEOTIDE SEQUENCE [LARGE SCALE GENOMIC DNA]</scope>
    <source>
        <strain evidence="3">Sxm20200214</strain>
        <tissue evidence="3">Leaf</tissue>
    </source>
</reference>
<accession>A0A8X7PE46</accession>
<evidence type="ECO:0000256" key="1">
    <source>
        <dbReference type="ARBA" id="ARBA00022737"/>
    </source>
</evidence>
<proteinExistence type="predicted"/>
<dbReference type="Pfam" id="PF03107">
    <property type="entry name" value="C1_2"/>
    <property type="match status" value="3"/>
</dbReference>
<dbReference type="PANTHER" id="PTHR32410:SF185">
    <property type="entry name" value="PHORBOL-ESTER_DAG-TYPE DOMAIN-CONTAINING PROTEIN"/>
    <property type="match status" value="1"/>
</dbReference>
<dbReference type="SUPFAM" id="SSF57889">
    <property type="entry name" value="Cysteine-rich domain"/>
    <property type="match status" value="2"/>
</dbReference>
<feature type="domain" description="DC1" evidence="2">
    <location>
        <begin position="40"/>
        <end position="76"/>
    </location>
</feature>
<dbReference type="Proteomes" id="UP000886595">
    <property type="component" value="Unassembled WGS sequence"/>
</dbReference>
<dbReference type="InterPro" id="IPR046349">
    <property type="entry name" value="C1-like_sf"/>
</dbReference>
<keyword evidence="1" id="KW-0677">Repeat</keyword>
<comment type="caution">
    <text evidence="3">The sequence shown here is derived from an EMBL/GenBank/DDBJ whole genome shotgun (WGS) entry which is preliminary data.</text>
</comment>
<name>A0A8X7PE46_BRACI</name>